<evidence type="ECO:0000256" key="5">
    <source>
        <dbReference type="SAM" id="SignalP"/>
    </source>
</evidence>
<dbReference type="Proteomes" id="UP001589865">
    <property type="component" value="Unassembled WGS sequence"/>
</dbReference>
<feature type="chain" id="PRO_5046633728" evidence="5">
    <location>
        <begin position="24"/>
        <end position="529"/>
    </location>
</feature>
<dbReference type="Gene3D" id="3.90.76.10">
    <property type="entry name" value="Dipeptide-binding Protein, Domain 1"/>
    <property type="match status" value="1"/>
</dbReference>
<proteinExistence type="inferred from homology"/>
<evidence type="ECO:0000256" key="1">
    <source>
        <dbReference type="ARBA" id="ARBA00004418"/>
    </source>
</evidence>
<dbReference type="Gene3D" id="3.40.190.10">
    <property type="entry name" value="Periplasmic binding protein-like II"/>
    <property type="match status" value="1"/>
</dbReference>
<evidence type="ECO:0000313" key="7">
    <source>
        <dbReference type="EMBL" id="MFC0407195.1"/>
    </source>
</evidence>
<evidence type="ECO:0000256" key="3">
    <source>
        <dbReference type="ARBA" id="ARBA00022448"/>
    </source>
</evidence>
<organism evidence="7 8">
    <name type="scientific">Roseomonas elaeocarpi</name>
    <dbReference type="NCBI Taxonomy" id="907779"/>
    <lineage>
        <taxon>Bacteria</taxon>
        <taxon>Pseudomonadati</taxon>
        <taxon>Pseudomonadota</taxon>
        <taxon>Alphaproteobacteria</taxon>
        <taxon>Acetobacterales</taxon>
        <taxon>Roseomonadaceae</taxon>
        <taxon>Roseomonas</taxon>
    </lineage>
</organism>
<dbReference type="PANTHER" id="PTHR30290">
    <property type="entry name" value="PERIPLASMIC BINDING COMPONENT OF ABC TRANSPORTER"/>
    <property type="match status" value="1"/>
</dbReference>
<dbReference type="SUPFAM" id="SSF53850">
    <property type="entry name" value="Periplasmic binding protein-like II"/>
    <property type="match status" value="1"/>
</dbReference>
<keyword evidence="4 5" id="KW-0732">Signal</keyword>
<accession>A0ABV6JP19</accession>
<reference evidence="7 8" key="1">
    <citation type="submission" date="2024-09" db="EMBL/GenBank/DDBJ databases">
        <authorList>
            <person name="Sun Q."/>
            <person name="Mori K."/>
        </authorList>
    </citation>
    <scope>NUCLEOTIDE SEQUENCE [LARGE SCALE GENOMIC DNA]</scope>
    <source>
        <strain evidence="7 8">TBRC 5777</strain>
    </source>
</reference>
<dbReference type="InterPro" id="IPR030678">
    <property type="entry name" value="Peptide/Ni-bd"/>
</dbReference>
<keyword evidence="3" id="KW-0813">Transport</keyword>
<dbReference type="CDD" id="cd08498">
    <property type="entry name" value="PBP2_NikA_DppA_OppA_like_2"/>
    <property type="match status" value="1"/>
</dbReference>
<protein>
    <submittedName>
        <fullName evidence="7">ABC transporter substrate-binding protein</fullName>
    </submittedName>
</protein>
<dbReference type="PIRSF" id="PIRSF002741">
    <property type="entry name" value="MppA"/>
    <property type="match status" value="1"/>
</dbReference>
<dbReference type="PANTHER" id="PTHR30290:SF9">
    <property type="entry name" value="OLIGOPEPTIDE-BINDING PROTEIN APPA"/>
    <property type="match status" value="1"/>
</dbReference>
<comment type="caution">
    <text evidence="7">The sequence shown here is derived from an EMBL/GenBank/DDBJ whole genome shotgun (WGS) entry which is preliminary data.</text>
</comment>
<gene>
    <name evidence="7" type="ORF">ACFFGY_02975</name>
</gene>
<comment type="similarity">
    <text evidence="2">Belongs to the bacterial solute-binding protein 5 family.</text>
</comment>
<sequence length="529" mass="57143">MLSSFRRLCAAGIAVTLSLPALASAQELRIGMKAAIDSADPHLLFTPSRDVQLHVWEPLVVQDAQVKPTPGLALSWRPLDDTTWEFTLREDARFHDGSPLTAEDVVFSIRRAQTIEGVRTYRAYIRDIASVEAAGPHKVLIHTSAPSPLLPNNLSTFGIVSARAAQGATAEDFNGGRAAIGTGPYRWGHWTPGQDVTLERNDDYRAGKQPWSRVTFRFLGNDSARVAALLSGDVDVVDAVPAGLYDRVRNNDGKTKLETATSLFALNLTLDTRAQTNFVTGADGKPLAENPLAKREVRQALSHAINRTAIAERAMEGGAVPAGQYMPPGFLGHVPGVQPASYDPALSRRLLSQAGYPQGFGLTLHCLNDRFYGDSKTCQAMGQMFTAIGIRTTVDAMPSAIFFRRALTGANGQPEFSASMSIFGSAAGLPDNAFTSLVQSYDPARGRGTSNLGRYSNPELDALIDKAAATFDPAERQAVLERATRIVFEQDLATIPVFYLKGAWGLRQGLAMEPRGDQYTLATSIRPAN</sequence>
<feature type="domain" description="Solute-binding protein family 5" evidence="6">
    <location>
        <begin position="67"/>
        <end position="440"/>
    </location>
</feature>
<feature type="signal peptide" evidence="5">
    <location>
        <begin position="1"/>
        <end position="23"/>
    </location>
</feature>
<dbReference type="InterPro" id="IPR039424">
    <property type="entry name" value="SBP_5"/>
</dbReference>
<dbReference type="EMBL" id="JBHLUN010000002">
    <property type="protein sequence ID" value="MFC0407195.1"/>
    <property type="molecule type" value="Genomic_DNA"/>
</dbReference>
<dbReference type="Gene3D" id="3.10.105.10">
    <property type="entry name" value="Dipeptide-binding Protein, Domain 3"/>
    <property type="match status" value="1"/>
</dbReference>
<evidence type="ECO:0000259" key="6">
    <source>
        <dbReference type="Pfam" id="PF00496"/>
    </source>
</evidence>
<dbReference type="InterPro" id="IPR000914">
    <property type="entry name" value="SBP_5_dom"/>
</dbReference>
<dbReference type="Pfam" id="PF00496">
    <property type="entry name" value="SBP_bac_5"/>
    <property type="match status" value="1"/>
</dbReference>
<evidence type="ECO:0000256" key="2">
    <source>
        <dbReference type="ARBA" id="ARBA00005695"/>
    </source>
</evidence>
<evidence type="ECO:0000256" key="4">
    <source>
        <dbReference type="ARBA" id="ARBA00022729"/>
    </source>
</evidence>
<evidence type="ECO:0000313" key="8">
    <source>
        <dbReference type="Proteomes" id="UP001589865"/>
    </source>
</evidence>
<keyword evidence="8" id="KW-1185">Reference proteome</keyword>
<dbReference type="RefSeq" id="WP_377042887.1">
    <property type="nucleotide sequence ID" value="NZ_JBHLUN010000002.1"/>
</dbReference>
<comment type="subcellular location">
    <subcellularLocation>
        <location evidence="1">Periplasm</location>
    </subcellularLocation>
</comment>
<name>A0ABV6JP19_9PROT</name>